<name>A0A6G0XZ43_APHCR</name>
<dbReference type="Proteomes" id="UP000478052">
    <property type="component" value="Unassembled WGS sequence"/>
</dbReference>
<evidence type="ECO:0000259" key="2">
    <source>
        <dbReference type="Pfam" id="PF21787"/>
    </source>
</evidence>
<accession>A0A6G0XZ43</accession>
<dbReference type="InterPro" id="IPR048365">
    <property type="entry name" value="TNP-like_RNaseH_N"/>
</dbReference>
<comment type="caution">
    <text evidence="4">The sequence shown here is derived from an EMBL/GenBank/DDBJ whole genome shotgun (WGS) entry which is preliminary data.</text>
</comment>
<evidence type="ECO:0000313" key="4">
    <source>
        <dbReference type="EMBL" id="KAF0746202.1"/>
    </source>
</evidence>
<reference evidence="4 5" key="1">
    <citation type="submission" date="2019-08" db="EMBL/GenBank/DDBJ databases">
        <title>Whole genome of Aphis craccivora.</title>
        <authorList>
            <person name="Voronova N.V."/>
            <person name="Shulinski R.S."/>
            <person name="Bandarenka Y.V."/>
            <person name="Zhorov D.G."/>
            <person name="Warner D."/>
        </authorList>
    </citation>
    <scope>NUCLEOTIDE SEQUENCE [LARGE SCALE GENOMIC DNA]</scope>
    <source>
        <strain evidence="4">180601</strain>
        <tissue evidence="4">Whole Body</tissue>
    </source>
</reference>
<dbReference type="AlphaFoldDB" id="A0A6G0XZ43"/>
<feature type="compositionally biased region" description="Low complexity" evidence="1">
    <location>
        <begin position="76"/>
        <end position="89"/>
    </location>
</feature>
<dbReference type="OrthoDB" id="8120989at2759"/>
<keyword evidence="5" id="KW-1185">Reference proteome</keyword>
<gene>
    <name evidence="4" type="ORF">FWK35_00022611</name>
</gene>
<feature type="region of interest" description="Disordered" evidence="1">
    <location>
        <begin position="61"/>
        <end position="97"/>
    </location>
</feature>
<proteinExistence type="predicted"/>
<evidence type="ECO:0000256" key="1">
    <source>
        <dbReference type="SAM" id="MobiDB-lite"/>
    </source>
</evidence>
<evidence type="ECO:0000259" key="3">
    <source>
        <dbReference type="Pfam" id="PF21788"/>
    </source>
</evidence>
<feature type="domain" description="Transposable element P transposase-like GTP-binding insertion" evidence="3">
    <location>
        <begin position="343"/>
        <end position="454"/>
    </location>
</feature>
<feature type="domain" description="Transposable element P transposase-like RNase H" evidence="2">
    <location>
        <begin position="189"/>
        <end position="319"/>
    </location>
</feature>
<evidence type="ECO:0000313" key="5">
    <source>
        <dbReference type="Proteomes" id="UP000478052"/>
    </source>
</evidence>
<sequence>MLSQWLAKCKRLDLLEKNFDNYRVRSKHFISKMYANPEDTILLPTAIPTKFESTDVNFEPATVNEDNDLDHKPVCSSTPSKSNSSTTETCVTSSNRTISESSQTSTSICTQTTQVLSVNTPRKKKMLTSVDHFNEVVDVHLPPNLAMLMKNYVKLASRKPQDYHFLKKNLQLPTPRTLRRITQKIEIGTGLNDILFNSMELKFKNLKEDAKDCVLCVDEMAIKTNLFYNLSKDSIIGFNHSSEKKTYEPAKHVLCFMVRSLNYKWKQPVAYYFINNSCTGIPLLNTIFAVISTLQSISVNIRVFTTDQGSNFYSFANKMYVTSERPYFFVNGFKIYYVFVAPHLLKPTRNNFFKYNLEVFNNMTDIKYLNDFYNADQGINCCAPKLTDAHINPSPFQKMKVSYAFQFFSATVAASMRSCVEYGKLPHAAETTVNFIEYMDKLFDILNSRTKAASKELNLPLKKPLTREII</sequence>
<dbReference type="InterPro" id="IPR048366">
    <property type="entry name" value="TNP-like_GBD"/>
</dbReference>
<organism evidence="4 5">
    <name type="scientific">Aphis craccivora</name>
    <name type="common">Cowpea aphid</name>
    <dbReference type="NCBI Taxonomy" id="307492"/>
    <lineage>
        <taxon>Eukaryota</taxon>
        <taxon>Metazoa</taxon>
        <taxon>Ecdysozoa</taxon>
        <taxon>Arthropoda</taxon>
        <taxon>Hexapoda</taxon>
        <taxon>Insecta</taxon>
        <taxon>Pterygota</taxon>
        <taxon>Neoptera</taxon>
        <taxon>Paraneoptera</taxon>
        <taxon>Hemiptera</taxon>
        <taxon>Sternorrhyncha</taxon>
        <taxon>Aphidomorpha</taxon>
        <taxon>Aphidoidea</taxon>
        <taxon>Aphididae</taxon>
        <taxon>Aphidini</taxon>
        <taxon>Aphis</taxon>
        <taxon>Aphis</taxon>
    </lineage>
</organism>
<dbReference type="Pfam" id="PF21787">
    <property type="entry name" value="TNP-like_RNaseH_N"/>
    <property type="match status" value="1"/>
</dbReference>
<dbReference type="Pfam" id="PF21788">
    <property type="entry name" value="TNP-like_GBD"/>
    <property type="match status" value="1"/>
</dbReference>
<protein>
    <submittedName>
        <fullName evidence="4">THAP-type domain-containing protein</fullName>
    </submittedName>
</protein>
<dbReference type="EMBL" id="VUJU01007292">
    <property type="protein sequence ID" value="KAF0746202.1"/>
    <property type="molecule type" value="Genomic_DNA"/>
</dbReference>